<feature type="compositionally biased region" description="Basic and acidic residues" evidence="2">
    <location>
        <begin position="26"/>
        <end position="41"/>
    </location>
</feature>
<proteinExistence type="predicted"/>
<feature type="region of interest" description="Disordered" evidence="2">
    <location>
        <begin position="1"/>
        <end position="49"/>
    </location>
</feature>
<keyword evidence="1" id="KW-0175">Coiled coil</keyword>
<dbReference type="KEGG" id="sre:PTSG_01134"/>
<evidence type="ECO:0000313" key="4">
    <source>
        <dbReference type="Proteomes" id="UP000007799"/>
    </source>
</evidence>
<gene>
    <name evidence="3" type="ORF">PTSG_01134</name>
</gene>
<dbReference type="RefSeq" id="XP_004997104.1">
    <property type="nucleotide sequence ID" value="XM_004997047.1"/>
</dbReference>
<name>F2U0W9_SALR5</name>
<evidence type="ECO:0000313" key="3">
    <source>
        <dbReference type="EMBL" id="EGD80543.1"/>
    </source>
</evidence>
<sequence length="100" mass="10874">MGAAAAATDEHSRQAATAPEALANEAVKENKGEEEQGEGSRQELPTWLPLRSLDSKERLKTKQGRAALLAREVEELEVEVAQQRAELSRRGITPPASREA</sequence>
<evidence type="ECO:0000256" key="1">
    <source>
        <dbReference type="SAM" id="Coils"/>
    </source>
</evidence>
<organism evidence="4">
    <name type="scientific">Salpingoeca rosetta (strain ATCC 50818 / BSB-021)</name>
    <dbReference type="NCBI Taxonomy" id="946362"/>
    <lineage>
        <taxon>Eukaryota</taxon>
        <taxon>Choanoflagellata</taxon>
        <taxon>Craspedida</taxon>
        <taxon>Salpingoecidae</taxon>
        <taxon>Salpingoeca</taxon>
    </lineage>
</organism>
<dbReference type="AlphaFoldDB" id="F2U0W9"/>
<evidence type="ECO:0000256" key="2">
    <source>
        <dbReference type="SAM" id="MobiDB-lite"/>
    </source>
</evidence>
<reference evidence="3" key="1">
    <citation type="submission" date="2009-08" db="EMBL/GenBank/DDBJ databases">
        <title>Annotation of Salpingoeca rosetta.</title>
        <authorList>
            <consortium name="The Broad Institute Genome Sequencing Platform"/>
            <person name="Russ C."/>
            <person name="Cuomo C."/>
            <person name="Burger G."/>
            <person name="Gray M.W."/>
            <person name="Holland P.W.H."/>
            <person name="King N."/>
            <person name="Lang F.B.F."/>
            <person name="Roger A.J."/>
            <person name="Ruiz-Trillo I."/>
            <person name="Young S.K."/>
            <person name="Zeng Q."/>
            <person name="Gargeya S."/>
            <person name="Alvarado L."/>
            <person name="Berlin A."/>
            <person name="Chapman S.B."/>
            <person name="Chen Z."/>
            <person name="Freedman E."/>
            <person name="Gellesch M."/>
            <person name="Goldberg J."/>
            <person name="Griggs A."/>
            <person name="Gujja S."/>
            <person name="Heilman E."/>
            <person name="Heiman D."/>
            <person name="Howarth C."/>
            <person name="Mehta T."/>
            <person name="Neiman D."/>
            <person name="Pearson M."/>
            <person name="Roberts A."/>
            <person name="Saif S."/>
            <person name="Shea T."/>
            <person name="Shenoy N."/>
            <person name="Sisk P."/>
            <person name="Stolte C."/>
            <person name="Sykes S."/>
            <person name="White J."/>
            <person name="Yandava C."/>
            <person name="Haas B."/>
            <person name="Nusbaum C."/>
            <person name="Birren B."/>
        </authorList>
    </citation>
    <scope>NUCLEOTIDE SEQUENCE [LARGE SCALE GENOMIC DNA]</scope>
    <source>
        <strain evidence="3">ATCC 50818</strain>
    </source>
</reference>
<feature type="coiled-coil region" evidence="1">
    <location>
        <begin position="59"/>
        <end position="86"/>
    </location>
</feature>
<dbReference type="InParanoid" id="F2U0W9"/>
<keyword evidence="4" id="KW-1185">Reference proteome</keyword>
<accession>F2U0W9</accession>
<dbReference type="Proteomes" id="UP000007799">
    <property type="component" value="Unassembled WGS sequence"/>
</dbReference>
<feature type="compositionally biased region" description="Low complexity" evidence="2">
    <location>
        <begin position="15"/>
        <end position="25"/>
    </location>
</feature>
<dbReference type="EMBL" id="GL832958">
    <property type="protein sequence ID" value="EGD80543.1"/>
    <property type="molecule type" value="Genomic_DNA"/>
</dbReference>
<dbReference type="GeneID" id="16077699"/>
<protein>
    <submittedName>
        <fullName evidence="3">Uncharacterized protein</fullName>
    </submittedName>
</protein>